<protein>
    <submittedName>
        <fullName evidence="2">Uncharacterized protein</fullName>
    </submittedName>
</protein>
<feature type="compositionally biased region" description="Basic and acidic residues" evidence="1">
    <location>
        <begin position="12"/>
        <end position="21"/>
    </location>
</feature>
<evidence type="ECO:0000313" key="2">
    <source>
        <dbReference type="EMBL" id="ADD93928.1"/>
    </source>
</evidence>
<reference evidence="2" key="1">
    <citation type="journal article" date="2010" name="ISME J.">
        <title>Metagenome of the Mediterranean deep chlorophyll maximum studied by direct and fosmid library 454 pyrosequencing.</title>
        <authorList>
            <person name="Ghai R."/>
            <person name="Martin-Cuadrado A.B."/>
            <person name="Molto A.G."/>
            <person name="Heredia I.G."/>
            <person name="Cabrera R."/>
            <person name="Martin J."/>
            <person name="Verdu M."/>
            <person name="Deschamps P."/>
            <person name="Moreira D."/>
            <person name="Lopez-Garcia P."/>
            <person name="Mira A."/>
            <person name="Rodriguez-Valera F."/>
        </authorList>
    </citation>
    <scope>NUCLEOTIDE SEQUENCE</scope>
</reference>
<evidence type="ECO:0000256" key="1">
    <source>
        <dbReference type="SAM" id="MobiDB-lite"/>
    </source>
</evidence>
<feature type="compositionally biased region" description="Polar residues" evidence="1">
    <location>
        <begin position="1"/>
        <end position="11"/>
    </location>
</feature>
<organism evidence="2">
    <name type="scientific">uncultured marine bacterium MedDCM-OCT-S08-C235</name>
    <dbReference type="NCBI Taxonomy" id="743074"/>
    <lineage>
        <taxon>Bacteria</taxon>
        <taxon>environmental samples</taxon>
    </lineage>
</organism>
<sequence length="206" mass="23645">MSEQESLINSEQEVKDEVGEVAERPEWLPEKFFKDGNPDYEGLAKSYTEAETYIGKKKEDLTTEIKTQLEQETLKAVPEAYVLPEIPDTYETETPLMDGWKTYCKDNKLSQEAFDKGIDLFIQSQPQADIEGEKKKLGENANQRIEAVSLWVNKNFDEGQRPMLEMMCSTSQGVEAVEKIMGMLQNTMTQTPDNLLLVKQKKTYKR</sequence>
<proteinExistence type="predicted"/>
<feature type="region of interest" description="Disordered" evidence="1">
    <location>
        <begin position="1"/>
        <end position="21"/>
    </location>
</feature>
<dbReference type="AlphaFoldDB" id="D6PDX7"/>
<dbReference type="EMBL" id="GU943005">
    <property type="protein sequence ID" value="ADD93928.1"/>
    <property type="molecule type" value="Genomic_DNA"/>
</dbReference>
<name>D6PDX7_9BACT</name>
<accession>D6PDX7</accession>